<dbReference type="GeneID" id="98614280"/>
<dbReference type="SUPFAM" id="SSF141371">
    <property type="entry name" value="PilZ domain-like"/>
    <property type="match status" value="1"/>
</dbReference>
<organism evidence="2 3">
    <name type="scientific">Saccharophagus degradans</name>
    <dbReference type="NCBI Taxonomy" id="86304"/>
    <lineage>
        <taxon>Bacteria</taxon>
        <taxon>Pseudomonadati</taxon>
        <taxon>Pseudomonadota</taxon>
        <taxon>Gammaproteobacteria</taxon>
        <taxon>Cellvibrionales</taxon>
        <taxon>Cellvibrionaceae</taxon>
        <taxon>Saccharophagus</taxon>
    </lineage>
</organism>
<dbReference type="Pfam" id="PF07238">
    <property type="entry name" value="PilZ"/>
    <property type="match status" value="1"/>
</dbReference>
<protein>
    <submittedName>
        <fullName evidence="2">PilZ domain-containing protein</fullName>
    </submittedName>
</protein>
<dbReference type="InterPro" id="IPR009875">
    <property type="entry name" value="PilZ_domain"/>
</dbReference>
<name>A0AAW7XBN2_9GAMM</name>
<dbReference type="Gene3D" id="2.40.10.220">
    <property type="entry name" value="predicted glycosyltransferase like domains"/>
    <property type="match status" value="1"/>
</dbReference>
<evidence type="ECO:0000313" key="3">
    <source>
        <dbReference type="Proteomes" id="UP001169760"/>
    </source>
</evidence>
<comment type="caution">
    <text evidence="2">The sequence shown here is derived from an EMBL/GenBank/DDBJ whole genome shotgun (WGS) entry which is preliminary data.</text>
</comment>
<sequence length="90" mass="9986">MEERRKYERTPTSIRVEISHPAFGYIIGSAKDVSDGGAQVTVENLPTVPPVGTIVDVKFKKLVGRINETPVPMRVMHTYRNVLGLMFVGS</sequence>
<dbReference type="EMBL" id="JAUOPB010000016">
    <property type="protein sequence ID" value="MDO6424625.1"/>
    <property type="molecule type" value="Genomic_DNA"/>
</dbReference>
<dbReference type="AlphaFoldDB" id="A0AAW7XBN2"/>
<reference evidence="2" key="1">
    <citation type="submission" date="2023-07" db="EMBL/GenBank/DDBJ databases">
        <title>Genome content predicts the carbon catabolic preferences of heterotrophic bacteria.</title>
        <authorList>
            <person name="Gralka M."/>
        </authorList>
    </citation>
    <scope>NUCLEOTIDE SEQUENCE</scope>
    <source>
        <strain evidence="2">I3M17_2</strain>
    </source>
</reference>
<evidence type="ECO:0000259" key="1">
    <source>
        <dbReference type="Pfam" id="PF07238"/>
    </source>
</evidence>
<dbReference type="RefSeq" id="WP_011469096.1">
    <property type="nucleotide sequence ID" value="NZ_CP123764.1"/>
</dbReference>
<evidence type="ECO:0000313" key="2">
    <source>
        <dbReference type="EMBL" id="MDO6424625.1"/>
    </source>
</evidence>
<dbReference type="Proteomes" id="UP001169760">
    <property type="component" value="Unassembled WGS sequence"/>
</dbReference>
<gene>
    <name evidence="2" type="ORF">Q4521_19205</name>
</gene>
<proteinExistence type="predicted"/>
<dbReference type="GO" id="GO:0035438">
    <property type="term" value="F:cyclic-di-GMP binding"/>
    <property type="evidence" value="ECO:0007669"/>
    <property type="project" value="InterPro"/>
</dbReference>
<feature type="domain" description="PilZ" evidence="1">
    <location>
        <begin position="3"/>
        <end position="88"/>
    </location>
</feature>
<accession>A0AAW7XBN2</accession>